<evidence type="ECO:0008006" key="3">
    <source>
        <dbReference type="Google" id="ProtNLM"/>
    </source>
</evidence>
<dbReference type="AlphaFoldDB" id="A0A1C5AGG3"/>
<gene>
    <name evidence="1" type="ORF">GA0070215_13014</name>
</gene>
<protein>
    <recommendedName>
        <fullName evidence="3">YacP-like NYN domain-containing protein</fullName>
    </recommendedName>
</protein>
<evidence type="ECO:0000313" key="2">
    <source>
        <dbReference type="Proteomes" id="UP000198551"/>
    </source>
</evidence>
<reference evidence="2" key="1">
    <citation type="submission" date="2016-06" db="EMBL/GenBank/DDBJ databases">
        <authorList>
            <person name="Varghese N."/>
        </authorList>
    </citation>
    <scope>NUCLEOTIDE SEQUENCE [LARGE SCALE GENOMIC DNA]</scope>
    <source>
        <strain evidence="2">DSM 45555</strain>
    </source>
</reference>
<proteinExistence type="predicted"/>
<evidence type="ECO:0000313" key="1">
    <source>
        <dbReference type="EMBL" id="SCF44259.1"/>
    </source>
</evidence>
<sequence>MKSRPLLIVDGANVVGSRPDGWWRDRAGAAVRLRDALAPVGEAGVPPELPPPVQVVLVVEGAARHVAPAPGVEVVSAPGSGDDTMVELVAAAPDRRRVVVTADRELRGRVTALGAEVRGPRWLVR</sequence>
<organism evidence="1 2">
    <name type="scientific">Micromonospora marina</name>
    <dbReference type="NCBI Taxonomy" id="307120"/>
    <lineage>
        <taxon>Bacteria</taxon>
        <taxon>Bacillati</taxon>
        <taxon>Actinomycetota</taxon>
        <taxon>Actinomycetes</taxon>
        <taxon>Micromonosporales</taxon>
        <taxon>Micromonosporaceae</taxon>
        <taxon>Micromonospora</taxon>
    </lineage>
</organism>
<name>A0A1C5AGG3_9ACTN</name>
<accession>A0A1C5AGG3</accession>
<dbReference type="Proteomes" id="UP000198551">
    <property type="component" value="Unassembled WGS sequence"/>
</dbReference>
<dbReference type="EMBL" id="FMCV01000030">
    <property type="protein sequence ID" value="SCF44259.1"/>
    <property type="molecule type" value="Genomic_DNA"/>
</dbReference>
<dbReference type="RefSeq" id="WP_091050803.1">
    <property type="nucleotide sequence ID" value="NZ_FMCV01000030.1"/>
</dbReference>
<keyword evidence="2" id="KW-1185">Reference proteome</keyword>